<evidence type="ECO:0000313" key="1">
    <source>
        <dbReference type="EMBL" id="GAX82782.1"/>
    </source>
</evidence>
<name>A0A250XIQ3_9CHLO</name>
<evidence type="ECO:0000313" key="2">
    <source>
        <dbReference type="Proteomes" id="UP000232323"/>
    </source>
</evidence>
<dbReference type="AlphaFoldDB" id="A0A250XIQ3"/>
<proteinExistence type="predicted"/>
<protein>
    <submittedName>
        <fullName evidence="1">Uncharacterized protein</fullName>
    </submittedName>
</protein>
<dbReference type="OrthoDB" id="535201at2759"/>
<reference evidence="1 2" key="1">
    <citation type="submission" date="2017-08" db="EMBL/GenBank/DDBJ databases">
        <title>Acidophilic green algal genome provides insights into adaptation to an acidic environment.</title>
        <authorList>
            <person name="Hirooka S."/>
            <person name="Hirose Y."/>
            <person name="Kanesaki Y."/>
            <person name="Higuchi S."/>
            <person name="Fujiwara T."/>
            <person name="Onuma R."/>
            <person name="Era A."/>
            <person name="Ohbayashi R."/>
            <person name="Uzuka A."/>
            <person name="Nozaki H."/>
            <person name="Yoshikawa H."/>
            <person name="Miyagishima S.Y."/>
        </authorList>
    </citation>
    <scope>NUCLEOTIDE SEQUENCE [LARGE SCALE GENOMIC DNA]</scope>
    <source>
        <strain evidence="1 2">NIES-2499</strain>
    </source>
</reference>
<dbReference type="Proteomes" id="UP000232323">
    <property type="component" value="Unassembled WGS sequence"/>
</dbReference>
<comment type="caution">
    <text evidence="1">The sequence shown here is derived from an EMBL/GenBank/DDBJ whole genome shotgun (WGS) entry which is preliminary data.</text>
</comment>
<sequence>MEGLQSTPALPWAVPEAVVGQQPAESQELTYLPIHNVGLRLGIQIEVQWEVEHEDKDDDSEEVKIKWWKATVCEQEVSPTAPTQSSHHVHGVPDSIYQLRYEAGEGFPDQTCNISFLSDHWLMDHSIGEEMAWRLAGDSWEPEEEVEEASEEEQDHLTHHLRENRLSPAFLSEIDGLDNGDGTITFKGMSEEQRKRNRQQFVQEATSFMSGFSAAQQASLGEGIATILNEIPRILERICPSEAGRDLIDEDVQKAFSELHDIMGLKRRK</sequence>
<dbReference type="EMBL" id="BEGY01000086">
    <property type="protein sequence ID" value="GAX82782.1"/>
    <property type="molecule type" value="Genomic_DNA"/>
</dbReference>
<organism evidence="1 2">
    <name type="scientific">Chlamydomonas eustigma</name>
    <dbReference type="NCBI Taxonomy" id="1157962"/>
    <lineage>
        <taxon>Eukaryota</taxon>
        <taxon>Viridiplantae</taxon>
        <taxon>Chlorophyta</taxon>
        <taxon>core chlorophytes</taxon>
        <taxon>Chlorophyceae</taxon>
        <taxon>CS clade</taxon>
        <taxon>Chlamydomonadales</taxon>
        <taxon>Chlamydomonadaceae</taxon>
        <taxon>Chlamydomonas</taxon>
    </lineage>
</organism>
<keyword evidence="2" id="KW-1185">Reference proteome</keyword>
<gene>
    <name evidence="1" type="ORF">CEUSTIGMA_g10208.t1</name>
</gene>
<accession>A0A250XIQ3</accession>